<dbReference type="InterPro" id="IPR001660">
    <property type="entry name" value="SAM"/>
</dbReference>
<protein>
    <recommendedName>
        <fullName evidence="1">SAM domain-containing protein</fullName>
    </recommendedName>
</protein>
<reference evidence="2" key="1">
    <citation type="submission" date="2025-08" db="UniProtKB">
        <authorList>
            <consortium name="Ensembl"/>
        </authorList>
    </citation>
    <scope>IDENTIFICATION</scope>
</reference>
<dbReference type="AlphaFoldDB" id="A0A8C7ECT8"/>
<dbReference type="SUPFAM" id="SSF47769">
    <property type="entry name" value="SAM/Pointed domain"/>
    <property type="match status" value="1"/>
</dbReference>
<evidence type="ECO:0000313" key="3">
    <source>
        <dbReference type="Proteomes" id="UP000694420"/>
    </source>
</evidence>
<sequence>MWQCHLSAQDYRYYPVDGYSLLKRLPLHPPTGPRCPVQTVGQWLENIGLPQYENHLLANGFDNVPGFPISFILPTSKCAMGY</sequence>
<feature type="domain" description="SAM" evidence="1">
    <location>
        <begin position="36"/>
        <end position="63"/>
    </location>
</feature>
<organism evidence="2 3">
    <name type="scientific">Nothoprocta perdicaria</name>
    <name type="common">Chilean tinamou</name>
    <name type="synonym">Crypturus perdicarius</name>
    <dbReference type="NCBI Taxonomy" id="30464"/>
    <lineage>
        <taxon>Eukaryota</taxon>
        <taxon>Metazoa</taxon>
        <taxon>Chordata</taxon>
        <taxon>Craniata</taxon>
        <taxon>Vertebrata</taxon>
        <taxon>Euteleostomi</taxon>
        <taxon>Archelosauria</taxon>
        <taxon>Archosauria</taxon>
        <taxon>Dinosauria</taxon>
        <taxon>Saurischia</taxon>
        <taxon>Theropoda</taxon>
        <taxon>Coelurosauria</taxon>
        <taxon>Aves</taxon>
        <taxon>Palaeognathae</taxon>
        <taxon>Tinamiformes</taxon>
        <taxon>Tinamidae</taxon>
        <taxon>Nothoprocta</taxon>
    </lineage>
</organism>
<keyword evidence="3" id="KW-1185">Reference proteome</keyword>
<dbReference type="Gene3D" id="1.10.150.50">
    <property type="entry name" value="Transcription Factor, Ets-1"/>
    <property type="match status" value="1"/>
</dbReference>
<dbReference type="Proteomes" id="UP000694420">
    <property type="component" value="Unplaced"/>
</dbReference>
<evidence type="ECO:0000313" key="2">
    <source>
        <dbReference type="Ensembl" id="ENSNPEP00000010480.1"/>
    </source>
</evidence>
<name>A0A8C7ECT8_NOTPE</name>
<evidence type="ECO:0000259" key="1">
    <source>
        <dbReference type="Pfam" id="PF00536"/>
    </source>
</evidence>
<accession>A0A8C7ECT8</accession>
<dbReference type="Pfam" id="PF00536">
    <property type="entry name" value="SAM_1"/>
    <property type="match status" value="1"/>
</dbReference>
<dbReference type="Ensembl" id="ENSNPET00000010751.1">
    <property type="protein sequence ID" value="ENSNPEP00000010480.1"/>
    <property type="gene ID" value="ENSNPEG00000007869.1"/>
</dbReference>
<proteinExistence type="predicted"/>
<dbReference type="InterPro" id="IPR013761">
    <property type="entry name" value="SAM/pointed_sf"/>
</dbReference>
<reference evidence="2" key="2">
    <citation type="submission" date="2025-09" db="UniProtKB">
        <authorList>
            <consortium name="Ensembl"/>
        </authorList>
    </citation>
    <scope>IDENTIFICATION</scope>
</reference>